<evidence type="ECO:0000256" key="1">
    <source>
        <dbReference type="ARBA" id="ARBA00004141"/>
    </source>
</evidence>
<dbReference type="Gene3D" id="3.40.50.2300">
    <property type="match status" value="2"/>
</dbReference>
<organism evidence="8 9">
    <name type="scientific">Mugilogobius chulae</name>
    <name type="common">yellowstripe goby</name>
    <dbReference type="NCBI Taxonomy" id="88201"/>
    <lineage>
        <taxon>Eukaryota</taxon>
        <taxon>Metazoa</taxon>
        <taxon>Chordata</taxon>
        <taxon>Craniata</taxon>
        <taxon>Vertebrata</taxon>
        <taxon>Euteleostomi</taxon>
        <taxon>Actinopterygii</taxon>
        <taxon>Neopterygii</taxon>
        <taxon>Teleostei</taxon>
        <taxon>Neoteleostei</taxon>
        <taxon>Acanthomorphata</taxon>
        <taxon>Gobiaria</taxon>
        <taxon>Gobiiformes</taxon>
        <taxon>Gobioidei</taxon>
        <taxon>Gobiidae</taxon>
        <taxon>Gobionellinae</taxon>
        <taxon>Mugilogobius</taxon>
    </lineage>
</organism>
<reference evidence="9" key="1">
    <citation type="submission" date="2024-04" db="EMBL/GenBank/DDBJ databases">
        <title>Salinicola lusitanus LLJ914,a marine bacterium isolated from the Okinawa Trough.</title>
        <authorList>
            <person name="Li J."/>
        </authorList>
    </citation>
    <scope>NUCLEOTIDE SEQUENCE [LARGE SCALE GENOMIC DNA]</scope>
</reference>
<feature type="domain" description="Receptor ligand binding region" evidence="7">
    <location>
        <begin position="223"/>
        <end position="308"/>
    </location>
</feature>
<dbReference type="InterPro" id="IPR000337">
    <property type="entry name" value="GPCR_3"/>
</dbReference>
<dbReference type="InterPro" id="IPR000068">
    <property type="entry name" value="GPCR_3_Ca_sens_rcpt-rel"/>
</dbReference>
<keyword evidence="4" id="KW-0472">Membrane</keyword>
<dbReference type="InterPro" id="IPR028082">
    <property type="entry name" value="Peripla_BP_I"/>
</dbReference>
<keyword evidence="9" id="KW-1185">Reference proteome</keyword>
<dbReference type="AlphaFoldDB" id="A0AAW0NTQ4"/>
<dbReference type="SUPFAM" id="SSF53822">
    <property type="entry name" value="Periplasmic binding protein-like I"/>
    <property type="match status" value="2"/>
</dbReference>
<comment type="caution">
    <text evidence="8">The sequence shown here is derived from an EMBL/GenBank/DDBJ whole genome shotgun (WGS) entry which is preliminary data.</text>
</comment>
<dbReference type="Pfam" id="PF01094">
    <property type="entry name" value="ANF_receptor"/>
    <property type="match status" value="2"/>
</dbReference>
<evidence type="ECO:0000256" key="6">
    <source>
        <dbReference type="ARBA" id="ARBA00023180"/>
    </source>
</evidence>
<evidence type="ECO:0000256" key="5">
    <source>
        <dbReference type="ARBA" id="ARBA00023170"/>
    </source>
</evidence>
<evidence type="ECO:0000313" key="9">
    <source>
        <dbReference type="Proteomes" id="UP001460270"/>
    </source>
</evidence>
<sequence>MIFAIEEINRHRLVPNLTLGYDIYDTCSDVSLALSATLQLLRPNQSDPLSCFQPQNTHSVLSKTKVLIGGATSEVSIAVARVTALASLPQISYSATSELLSRKTKFPTFMRTIPSDKYQTKAIAELVSQFKWTTVAIVGSDDEYGKYDQYSSLQRDTCLNKTVEYLRWTDPFSVVLTVLEVLGVQNAIQYSSDGDVIIGGIFPFTQKPTGLNSHLTGPTQFHVKEINRHRLVPNLTLGYDIYDTCSDVSLALSATLQLLRPNQSDPLSCFQPQNTHSVLSKTKVLIGGATSEVSIAVARVTALASLPQETVVSPVVQTSIPLFKETHV</sequence>
<dbReference type="InterPro" id="IPR001828">
    <property type="entry name" value="ANF_lig-bd_rcpt"/>
</dbReference>
<comment type="subcellular location">
    <subcellularLocation>
        <location evidence="1">Membrane</location>
        <topology evidence="1">Multi-pass membrane protein</topology>
    </subcellularLocation>
</comment>
<dbReference type="GO" id="GO:0005886">
    <property type="term" value="C:plasma membrane"/>
    <property type="evidence" value="ECO:0007669"/>
    <property type="project" value="TreeGrafter"/>
</dbReference>
<evidence type="ECO:0000256" key="2">
    <source>
        <dbReference type="ARBA" id="ARBA00022692"/>
    </source>
</evidence>
<dbReference type="GO" id="GO:0004930">
    <property type="term" value="F:G protein-coupled receptor activity"/>
    <property type="evidence" value="ECO:0007669"/>
    <property type="project" value="InterPro"/>
</dbReference>
<dbReference type="PANTHER" id="PTHR24061:SF422">
    <property type="entry name" value="G-PROTEIN COUPLED RECEPTORS FAMILY 3 PROFILE DOMAIN-CONTAINING PROTEIN"/>
    <property type="match status" value="1"/>
</dbReference>
<keyword evidence="3" id="KW-1133">Transmembrane helix</keyword>
<evidence type="ECO:0000259" key="7">
    <source>
        <dbReference type="Pfam" id="PF01094"/>
    </source>
</evidence>
<dbReference type="EMBL" id="JBBPFD010000012">
    <property type="protein sequence ID" value="KAK7904509.1"/>
    <property type="molecule type" value="Genomic_DNA"/>
</dbReference>
<proteinExistence type="predicted"/>
<protein>
    <recommendedName>
        <fullName evidence="7">Receptor ligand binding region domain-containing protein</fullName>
    </recommendedName>
</protein>
<dbReference type="Proteomes" id="UP001460270">
    <property type="component" value="Unassembled WGS sequence"/>
</dbReference>
<name>A0AAW0NTQ4_9GOBI</name>
<gene>
    <name evidence="8" type="ORF">WMY93_017116</name>
</gene>
<keyword evidence="5" id="KW-0675">Receptor</keyword>
<evidence type="ECO:0000313" key="8">
    <source>
        <dbReference type="EMBL" id="KAK7904509.1"/>
    </source>
</evidence>
<keyword evidence="6" id="KW-0325">Glycoprotein</keyword>
<evidence type="ECO:0000256" key="4">
    <source>
        <dbReference type="ARBA" id="ARBA00023136"/>
    </source>
</evidence>
<evidence type="ECO:0000256" key="3">
    <source>
        <dbReference type="ARBA" id="ARBA00022989"/>
    </source>
</evidence>
<feature type="domain" description="Receptor ligand binding region" evidence="7">
    <location>
        <begin position="1"/>
        <end position="146"/>
    </location>
</feature>
<dbReference type="PANTHER" id="PTHR24061">
    <property type="entry name" value="CALCIUM-SENSING RECEPTOR-RELATED"/>
    <property type="match status" value="1"/>
</dbReference>
<accession>A0AAW0NTQ4</accession>
<keyword evidence="2" id="KW-0812">Transmembrane</keyword>
<dbReference type="PRINTS" id="PR00248">
    <property type="entry name" value="GPCRMGR"/>
</dbReference>